<comment type="caution">
    <text evidence="2">The sequence shown here is derived from an EMBL/GenBank/DDBJ whole genome shotgun (WGS) entry which is preliminary data.</text>
</comment>
<gene>
    <name evidence="2" type="ORF">EB812_09130</name>
</gene>
<dbReference type="Pfam" id="PF00534">
    <property type="entry name" value="Glycos_transf_1"/>
    <property type="match status" value="1"/>
</dbReference>
<protein>
    <submittedName>
        <fullName evidence="2">Colanic acid biosynthesis glycosyltransferase WcaL</fullName>
    </submittedName>
</protein>
<proteinExistence type="predicted"/>
<dbReference type="Gene3D" id="3.40.50.2000">
    <property type="entry name" value="Glycogen Phosphorylase B"/>
    <property type="match status" value="2"/>
</dbReference>
<keyword evidence="3" id="KW-1185">Reference proteome</keyword>
<name>A0A6H3F9E0_9BACT</name>
<dbReference type="Proteomes" id="UP000292919">
    <property type="component" value="Unassembled WGS sequence"/>
</dbReference>
<evidence type="ECO:0000313" key="3">
    <source>
        <dbReference type="Proteomes" id="UP000292919"/>
    </source>
</evidence>
<reference evidence="2 3" key="1">
    <citation type="submission" date="2018-12" db="EMBL/GenBank/DDBJ databases">
        <title>First genome draft of Desulfovibrio legallis sp. nov.</title>
        <authorList>
            <person name="Ben Dhia O."/>
            <person name="Najjari A."/>
            <person name="Ferjani R."/>
            <person name="Fhoula I."/>
            <person name="Fardeau M.-L."/>
            <person name="Boudabbous A."/>
            <person name="Ouzari H.I."/>
        </authorList>
    </citation>
    <scope>NUCLEOTIDE SEQUENCE [LARGE SCALE GENOMIC DNA]</scope>
    <source>
        <strain evidence="2 3">H1T</strain>
    </source>
</reference>
<dbReference type="PANTHER" id="PTHR12526">
    <property type="entry name" value="GLYCOSYLTRANSFERASE"/>
    <property type="match status" value="1"/>
</dbReference>
<evidence type="ECO:0000259" key="1">
    <source>
        <dbReference type="Pfam" id="PF00534"/>
    </source>
</evidence>
<dbReference type="AlphaFoldDB" id="A0A6H3F9E0"/>
<dbReference type="PANTHER" id="PTHR12526:SF636">
    <property type="entry name" value="BLL3647 PROTEIN"/>
    <property type="match status" value="1"/>
</dbReference>
<dbReference type="InterPro" id="IPR001296">
    <property type="entry name" value="Glyco_trans_1"/>
</dbReference>
<accession>A0A6H3F9E0</accession>
<evidence type="ECO:0000313" key="2">
    <source>
        <dbReference type="EMBL" id="TBH78976.1"/>
    </source>
</evidence>
<keyword evidence="2" id="KW-0808">Transferase</keyword>
<dbReference type="GO" id="GO:0016757">
    <property type="term" value="F:glycosyltransferase activity"/>
    <property type="evidence" value="ECO:0007669"/>
    <property type="project" value="InterPro"/>
</dbReference>
<feature type="domain" description="Glycosyl transferase family 1" evidence="1">
    <location>
        <begin position="283"/>
        <end position="444"/>
    </location>
</feature>
<organism evidence="2 3">
    <name type="scientific">Desulfovibrio legallii</name>
    <dbReference type="NCBI Taxonomy" id="571438"/>
    <lineage>
        <taxon>Bacteria</taxon>
        <taxon>Pseudomonadati</taxon>
        <taxon>Thermodesulfobacteriota</taxon>
        <taxon>Desulfovibrionia</taxon>
        <taxon>Desulfovibrionales</taxon>
        <taxon>Desulfovibrionaceae</taxon>
        <taxon>Desulfovibrio</taxon>
    </lineage>
</organism>
<sequence length="477" mass="52953">MTGLIHNGSTTAASAPSRADTVASAGPFCKTPPAATDQAFPANGAAAPVPPATGQSSDIGAGLPPVAYVLLWFPLSSETFIFREVVQLRKLGLPVHAYTLYGAKLRGCSEEMRRYDGPVRRLGAKAAGAILAAFVTALWKEPRQVWRLLRQGFFHRMRNLESLGENLWCFMAGFLLARYCREDGVRLIHAAWANGPATAAWVASRLTGIPFAFTGRAGDIYPEDGLLREKSADALFIRTNNHTNVRWLRQFCPQEQQDKVHAIYNSLTFTPRGQCAIAMRPPYRLLAVGRFARTKGFPYLLTAMARLRRENVPVTLTLVGDGRWRRKLTAMCERLRLQDVVNMPGFIPHDQICGYMLDHDILIMPSVVHTNGDRDGIPNVIMEALSHRMPVIATDVCGIAEVVEDGVTGLLVPQRDARALADAVRRMVEDRDHAQSMAEAGRERVTRMFDRERNIATLLDLYVSEGRRYWQAPSSQA</sequence>
<dbReference type="EMBL" id="SIXC01000011">
    <property type="protein sequence ID" value="TBH78976.1"/>
    <property type="molecule type" value="Genomic_DNA"/>
</dbReference>
<dbReference type="SUPFAM" id="SSF53756">
    <property type="entry name" value="UDP-Glycosyltransferase/glycogen phosphorylase"/>
    <property type="match status" value="1"/>
</dbReference>